<accession>A0A3P7NZ11</accession>
<gene>
    <name evidence="1" type="ORF">DILT_LOCUS9650</name>
</gene>
<dbReference type="AlphaFoldDB" id="A0A3P7NZ11"/>
<proteinExistence type="predicted"/>
<dbReference type="InterPro" id="IPR043161">
    <property type="entry name" value="DOCK_C_lobe_A"/>
</dbReference>
<keyword evidence="2" id="KW-1185">Reference proteome</keyword>
<organism evidence="1 2">
    <name type="scientific">Dibothriocephalus latus</name>
    <name type="common">Fish tapeworm</name>
    <name type="synonym">Diphyllobothrium latum</name>
    <dbReference type="NCBI Taxonomy" id="60516"/>
    <lineage>
        <taxon>Eukaryota</taxon>
        <taxon>Metazoa</taxon>
        <taxon>Spiralia</taxon>
        <taxon>Lophotrochozoa</taxon>
        <taxon>Platyhelminthes</taxon>
        <taxon>Cestoda</taxon>
        <taxon>Eucestoda</taxon>
        <taxon>Diphyllobothriidea</taxon>
        <taxon>Diphyllobothriidae</taxon>
        <taxon>Dibothriocephalus</taxon>
    </lineage>
</organism>
<dbReference type="EMBL" id="UYRU01057445">
    <property type="protein sequence ID" value="VDN13819.1"/>
    <property type="molecule type" value="Genomic_DNA"/>
</dbReference>
<reference evidence="1 2" key="1">
    <citation type="submission" date="2018-11" db="EMBL/GenBank/DDBJ databases">
        <authorList>
            <consortium name="Pathogen Informatics"/>
        </authorList>
    </citation>
    <scope>NUCLEOTIDE SEQUENCE [LARGE SCALE GENOMIC DNA]</scope>
</reference>
<dbReference type="Gene3D" id="1.25.40.410">
    <property type="match status" value="1"/>
</dbReference>
<name>A0A3P7NZ11_DIBLA</name>
<evidence type="ECO:0000313" key="1">
    <source>
        <dbReference type="EMBL" id="VDN13819.1"/>
    </source>
</evidence>
<protein>
    <submittedName>
        <fullName evidence="1">Uncharacterized protein</fullName>
    </submittedName>
</protein>
<sequence length="236" mass="26825">MIHPGFTPAPLATSIAPRDAFQSVTQTTLNFASTVIVSLHIDAHPPLAVAATKASEVDIKIRKICVDLLVDTLRVNPLVAEPFLIREMDRVMQSADDHFADEMLDLLTAHLPADRRGAKMSGAVNGAYSTSSRIRRHSPVPRHPPPLTLSGANADTRRLQVIEYLTFYESLARKDMTLRYLFRLEKLHEQCSNDVERGYTLEHISNQFKVRFLPSFPRFRRFFIIRFSVYFSPSWS</sequence>
<evidence type="ECO:0000313" key="2">
    <source>
        <dbReference type="Proteomes" id="UP000281553"/>
    </source>
</evidence>
<dbReference type="OrthoDB" id="18896at2759"/>
<dbReference type="Proteomes" id="UP000281553">
    <property type="component" value="Unassembled WGS sequence"/>
</dbReference>